<dbReference type="Gene3D" id="3.90.550.10">
    <property type="entry name" value="Spore Coat Polysaccharide Biosynthesis Protein SpsA, Chain A"/>
    <property type="match status" value="1"/>
</dbReference>
<gene>
    <name evidence="2" type="ORF">G7034_08450</name>
</gene>
<dbReference type="SUPFAM" id="SSF53448">
    <property type="entry name" value="Nucleotide-diphospho-sugar transferases"/>
    <property type="match status" value="1"/>
</dbReference>
<evidence type="ECO:0000259" key="1">
    <source>
        <dbReference type="Pfam" id="PF00535"/>
    </source>
</evidence>
<dbReference type="InterPro" id="IPR029044">
    <property type="entry name" value="Nucleotide-diphossugar_trans"/>
</dbReference>
<dbReference type="GO" id="GO:0016758">
    <property type="term" value="F:hexosyltransferase activity"/>
    <property type="evidence" value="ECO:0007669"/>
    <property type="project" value="UniProtKB-ARBA"/>
</dbReference>
<feature type="domain" description="Glycosyltransferase 2-like" evidence="1">
    <location>
        <begin position="4"/>
        <end position="117"/>
    </location>
</feature>
<dbReference type="RefSeq" id="WP_166400530.1">
    <property type="nucleotide sequence ID" value="NZ_JAANAS010000061.1"/>
</dbReference>
<evidence type="ECO:0000313" key="2">
    <source>
        <dbReference type="EMBL" id="NGZ90282.1"/>
    </source>
</evidence>
<keyword evidence="3" id="KW-1185">Reference proteome</keyword>
<dbReference type="EMBL" id="JAANAS010000061">
    <property type="protein sequence ID" value="NGZ90282.1"/>
    <property type="molecule type" value="Genomic_DNA"/>
</dbReference>
<evidence type="ECO:0000313" key="3">
    <source>
        <dbReference type="Proteomes" id="UP000643701"/>
    </source>
</evidence>
<dbReference type="PANTHER" id="PTHR22916">
    <property type="entry name" value="GLYCOSYLTRANSFERASE"/>
    <property type="match status" value="1"/>
</dbReference>
<name>A0A967ADL1_9FLAO</name>
<dbReference type="CDD" id="cd04196">
    <property type="entry name" value="GT_2_like_d"/>
    <property type="match status" value="1"/>
</dbReference>
<dbReference type="Pfam" id="PF00535">
    <property type="entry name" value="Glycos_transf_2"/>
    <property type="match status" value="1"/>
</dbReference>
<protein>
    <submittedName>
        <fullName evidence="2">Glycosyltransferase family 2 protein</fullName>
    </submittedName>
</protein>
<sequence>MKISIAMATYNGERFLQEQLDSFVAQSRLPDELVVSDDCSTDGTLEILERFAKEAPFEVIINKNKNNLGYAGNFNRALELTTGDLVFLSDQDDVWFDNKIEVMCNHASNTDKMVLLNDAVITDTELKDTGVTQLGQIKSGNLPESLYVLGCSVLIKRQFFKVCLPIPKGYSSHDGWIVKLAEGLNNKLIIDEPFQYYRRHNSNETSYVVNKKKQLKKVHILVDKLNKIYHRRKGTSKFKSKELLNQQNTLLKKRLTSIDNQKIDFLASGIVENFIDVLNEKTNNLTVRESLRSKPILQRLTSGYSLYKDGFYDKNSGIMSYLRDILLR</sequence>
<organism evidence="2 3">
    <name type="scientific">Psychroflexus maritimus</name>
    <dbReference type="NCBI Taxonomy" id="2714865"/>
    <lineage>
        <taxon>Bacteria</taxon>
        <taxon>Pseudomonadati</taxon>
        <taxon>Bacteroidota</taxon>
        <taxon>Flavobacteriia</taxon>
        <taxon>Flavobacteriales</taxon>
        <taxon>Flavobacteriaceae</taxon>
        <taxon>Psychroflexus</taxon>
    </lineage>
</organism>
<proteinExistence type="predicted"/>
<dbReference type="AlphaFoldDB" id="A0A967ADL1"/>
<dbReference type="InterPro" id="IPR001173">
    <property type="entry name" value="Glyco_trans_2-like"/>
</dbReference>
<comment type="caution">
    <text evidence="2">The sequence shown here is derived from an EMBL/GenBank/DDBJ whole genome shotgun (WGS) entry which is preliminary data.</text>
</comment>
<reference evidence="2" key="1">
    <citation type="submission" date="2020-03" db="EMBL/GenBank/DDBJ databases">
        <title>Psychroflexus Maritimus sp. nov., isolate from marine sediment.</title>
        <authorList>
            <person name="Zhong Y.-L."/>
        </authorList>
    </citation>
    <scope>NUCLEOTIDE SEQUENCE</scope>
    <source>
        <strain evidence="2">C1</strain>
    </source>
</reference>
<dbReference type="Proteomes" id="UP000643701">
    <property type="component" value="Unassembled WGS sequence"/>
</dbReference>
<dbReference type="PANTHER" id="PTHR22916:SF3">
    <property type="entry name" value="UDP-GLCNAC:BETAGAL BETA-1,3-N-ACETYLGLUCOSAMINYLTRANSFERASE-LIKE PROTEIN 1"/>
    <property type="match status" value="1"/>
</dbReference>
<accession>A0A967ADL1</accession>